<name>A0ABV5ZAX3_9GAMM</name>
<dbReference type="Pfam" id="PF04381">
    <property type="entry name" value="RdgC"/>
    <property type="match status" value="1"/>
</dbReference>
<evidence type="ECO:0000256" key="3">
    <source>
        <dbReference type="ARBA" id="ARBA00022296"/>
    </source>
</evidence>
<dbReference type="PANTHER" id="PTHR38103:SF1">
    <property type="entry name" value="RECOMBINATION-ASSOCIATED PROTEIN RDGC"/>
    <property type="match status" value="1"/>
</dbReference>
<protein>
    <recommendedName>
        <fullName evidence="3">Recombination-associated protein RdgC</fullName>
    </recommendedName>
</protein>
<reference evidence="6 7" key="1">
    <citation type="submission" date="2024-09" db="EMBL/GenBank/DDBJ databases">
        <authorList>
            <person name="Sun Q."/>
            <person name="Mori K."/>
        </authorList>
    </citation>
    <scope>NUCLEOTIDE SEQUENCE [LARGE SCALE GENOMIC DNA]</scope>
    <source>
        <strain evidence="6 7">ATCC 51285</strain>
    </source>
</reference>
<dbReference type="RefSeq" id="WP_027313068.1">
    <property type="nucleotide sequence ID" value="NZ_JBHLZN010000001.1"/>
</dbReference>
<comment type="caution">
    <text evidence="6">The sequence shown here is derived from an EMBL/GenBank/DDBJ whole genome shotgun (WGS) entry which is preliminary data.</text>
</comment>
<evidence type="ECO:0000256" key="1">
    <source>
        <dbReference type="ARBA" id="ARBA00004453"/>
    </source>
</evidence>
<comment type="similarity">
    <text evidence="2">Belongs to the RdgC family.</text>
</comment>
<dbReference type="EMBL" id="JBHLZN010000001">
    <property type="protein sequence ID" value="MFB9885361.1"/>
    <property type="molecule type" value="Genomic_DNA"/>
</dbReference>
<dbReference type="PANTHER" id="PTHR38103">
    <property type="entry name" value="RECOMBINATION-ASSOCIATED PROTEIN RDGC"/>
    <property type="match status" value="1"/>
</dbReference>
<evidence type="ECO:0000256" key="4">
    <source>
        <dbReference type="ARBA" id="ARBA00022490"/>
    </source>
</evidence>
<keyword evidence="4" id="KW-0963">Cytoplasm</keyword>
<proteinExistence type="inferred from homology"/>
<evidence type="ECO:0000256" key="2">
    <source>
        <dbReference type="ARBA" id="ARBA00008657"/>
    </source>
</evidence>
<dbReference type="Proteomes" id="UP001589628">
    <property type="component" value="Unassembled WGS sequence"/>
</dbReference>
<dbReference type="NCBIfam" id="NF001464">
    <property type="entry name" value="PRK00321.1-5"/>
    <property type="match status" value="1"/>
</dbReference>
<evidence type="ECO:0000256" key="5">
    <source>
        <dbReference type="ARBA" id="ARBA00023172"/>
    </source>
</evidence>
<organism evidence="6 7">
    <name type="scientific">Balneatrix alpica</name>
    <dbReference type="NCBI Taxonomy" id="75684"/>
    <lineage>
        <taxon>Bacteria</taxon>
        <taxon>Pseudomonadati</taxon>
        <taxon>Pseudomonadota</taxon>
        <taxon>Gammaproteobacteria</taxon>
        <taxon>Oceanospirillales</taxon>
        <taxon>Balneatrichaceae</taxon>
        <taxon>Balneatrix</taxon>
    </lineage>
</organism>
<evidence type="ECO:0000313" key="6">
    <source>
        <dbReference type="EMBL" id="MFB9885361.1"/>
    </source>
</evidence>
<dbReference type="InterPro" id="IPR007476">
    <property type="entry name" value="RdgC"/>
</dbReference>
<sequence length="304" mass="34569">MLFRNLIIYSFTSPITLDADTLEQAITAQRFQPCSSQEAERLGWVAPLPQGDTLVHANQGFYLLKARKQEKILPGQVVNELLQERMDDFEAKQSRRPTRKEKQELKDQITLELLPKAFSRHQHFWICLNPQRGWLVVDASSHAKAEPLLNLLREALGSLPVIPPRVEKSPAAIMTAWLTDPSQQPNDLVLAQECELRAPEEDGGILRWRRQALEGEELESHLSAGKQAVRLGVHWQDSLSFTLCEDLTLKRLQASERLQDELANDQSDNAQQEFDALFTLSALELARLLPAWISWFEGNLGPEH</sequence>
<comment type="subcellular location">
    <subcellularLocation>
        <location evidence="1">Cytoplasm</location>
        <location evidence="1">Nucleoid</location>
    </subcellularLocation>
</comment>
<gene>
    <name evidence="6" type="ORF">ACFFLH_02885</name>
</gene>
<accession>A0ABV5ZAX3</accession>
<keyword evidence="7" id="KW-1185">Reference proteome</keyword>
<evidence type="ECO:0000313" key="7">
    <source>
        <dbReference type="Proteomes" id="UP001589628"/>
    </source>
</evidence>
<keyword evidence="5" id="KW-0233">DNA recombination</keyword>